<dbReference type="AlphaFoldDB" id="A0A1C3EKY2"/>
<dbReference type="EMBL" id="LYBM01000012">
    <property type="protein sequence ID" value="ODA33898.1"/>
    <property type="molecule type" value="Genomic_DNA"/>
</dbReference>
<keyword evidence="2" id="KW-1185">Reference proteome</keyword>
<organism evidence="1 2">
    <name type="scientific">Veronia pacifica</name>
    <dbReference type="NCBI Taxonomy" id="1080227"/>
    <lineage>
        <taxon>Bacteria</taxon>
        <taxon>Pseudomonadati</taxon>
        <taxon>Pseudomonadota</taxon>
        <taxon>Gammaproteobacteria</taxon>
        <taxon>Vibrionales</taxon>
        <taxon>Vibrionaceae</taxon>
        <taxon>Veronia</taxon>
    </lineage>
</organism>
<evidence type="ECO:0000313" key="1">
    <source>
        <dbReference type="EMBL" id="ODA33898.1"/>
    </source>
</evidence>
<accession>A0A1C3EKY2</accession>
<sequence>MGANALFQGVIENMKLRIFFVLLLMSLMGCTKPLEVKIDAKNLAFDNADITFKSFGYKASVEGVGTEAMDWPKQCDRLYESFERGDFYYGGISMEIGEGVAVMKLPGHLSDSVMKQDAVSCAQRIILDVNNKISVKKRNNSSWNG</sequence>
<proteinExistence type="predicted"/>
<reference evidence="1 2" key="1">
    <citation type="submission" date="2016-05" db="EMBL/GenBank/DDBJ databases">
        <title>Genomic Taxonomy of the Vibrionaceae.</title>
        <authorList>
            <person name="Gomez-Gil B."/>
            <person name="Enciso-Ibarra J."/>
        </authorList>
    </citation>
    <scope>NUCLEOTIDE SEQUENCE [LARGE SCALE GENOMIC DNA]</scope>
    <source>
        <strain evidence="1 2">CAIM 1920</strain>
    </source>
</reference>
<name>A0A1C3EKY2_9GAMM</name>
<dbReference type="Proteomes" id="UP000094936">
    <property type="component" value="Unassembled WGS sequence"/>
</dbReference>
<comment type="caution">
    <text evidence="1">The sequence shown here is derived from an EMBL/GenBank/DDBJ whole genome shotgun (WGS) entry which is preliminary data.</text>
</comment>
<protein>
    <submittedName>
        <fullName evidence="1">Uncharacterized protein</fullName>
    </submittedName>
</protein>
<gene>
    <name evidence="1" type="ORF">A8L45_08765</name>
</gene>
<evidence type="ECO:0000313" key="2">
    <source>
        <dbReference type="Proteomes" id="UP000094936"/>
    </source>
</evidence>